<evidence type="ECO:0000256" key="1">
    <source>
        <dbReference type="ARBA" id="ARBA00004496"/>
    </source>
</evidence>
<comment type="catalytic activity">
    <reaction evidence="9 10">
        <text>uridine(1498) in 16S rRNA + S-adenosyl-L-methionine = N(3)-methyluridine(1498) in 16S rRNA + S-adenosyl-L-homocysteine + H(+)</text>
        <dbReference type="Rhea" id="RHEA:42920"/>
        <dbReference type="Rhea" id="RHEA-COMP:10283"/>
        <dbReference type="Rhea" id="RHEA-COMP:10284"/>
        <dbReference type="ChEBI" id="CHEBI:15378"/>
        <dbReference type="ChEBI" id="CHEBI:57856"/>
        <dbReference type="ChEBI" id="CHEBI:59789"/>
        <dbReference type="ChEBI" id="CHEBI:65315"/>
        <dbReference type="ChEBI" id="CHEBI:74502"/>
        <dbReference type="EC" id="2.1.1.193"/>
    </reaction>
</comment>
<dbReference type="GO" id="GO:0070475">
    <property type="term" value="P:rRNA base methylation"/>
    <property type="evidence" value="ECO:0007669"/>
    <property type="project" value="TreeGrafter"/>
</dbReference>
<sequence length="228" mass="25702">MQLFYRENFAEVKQLDDTDSKHCIKVLRKNVGDEIWVTDGKGGMYHCRIEDANPKRTGLYILSEEQGFQKAKRRIHLAIAPTKNLDRITYLVEKATEIGISEISFILTSNSERKVVKTDRIERVAISAMKQSLKAYLPKVNEMISINQFLEENTASQRFVCHLSDLSKPLTEHKIESDVCLLVGPEGDFDPSELEMAAKAGFEQVSLGDSRLRTETAGLVGVTLLNLL</sequence>
<accession>A0A0P7BXL0</accession>
<comment type="similarity">
    <text evidence="2 10">Belongs to the RNA methyltransferase RsmE family.</text>
</comment>
<dbReference type="EMBL" id="LGTQ01000005">
    <property type="protein sequence ID" value="KPM49626.1"/>
    <property type="molecule type" value="Genomic_DNA"/>
</dbReference>
<protein>
    <recommendedName>
        <fullName evidence="10">Ribosomal RNA small subunit methyltransferase E</fullName>
        <ecNumber evidence="10">2.1.1.193</ecNumber>
    </recommendedName>
</protein>
<evidence type="ECO:0000256" key="9">
    <source>
        <dbReference type="ARBA" id="ARBA00047944"/>
    </source>
</evidence>
<dbReference type="SUPFAM" id="SSF75217">
    <property type="entry name" value="alpha/beta knot"/>
    <property type="match status" value="1"/>
</dbReference>
<dbReference type="AlphaFoldDB" id="A0A0P7BXL0"/>
<evidence type="ECO:0000256" key="2">
    <source>
        <dbReference type="ARBA" id="ARBA00005528"/>
    </source>
</evidence>
<dbReference type="InterPro" id="IPR046886">
    <property type="entry name" value="RsmE_MTase_dom"/>
</dbReference>
<comment type="function">
    <text evidence="8 10">Specifically methylates the N3 position of the uracil ring of uridine 1498 (m3U1498) in 16S rRNA. Acts on the fully assembled 30S ribosomal subunit.</text>
</comment>
<reference evidence="13 14" key="1">
    <citation type="submission" date="2015-07" db="EMBL/GenBank/DDBJ databases">
        <title>The draft genome sequence of Leadbetterella sp. JN14-9.</title>
        <authorList>
            <person name="Liu Y."/>
            <person name="Du J."/>
            <person name="Shao Z."/>
        </authorList>
    </citation>
    <scope>NUCLEOTIDE SEQUENCE [LARGE SCALE GENOMIC DNA]</scope>
    <source>
        <strain evidence="13 14">JN14-9</strain>
    </source>
</reference>
<dbReference type="Gene3D" id="3.40.1280.10">
    <property type="match status" value="1"/>
</dbReference>
<dbReference type="OrthoDB" id="9815641at2"/>
<dbReference type="RefSeq" id="WP_055143866.1">
    <property type="nucleotide sequence ID" value="NZ_JXSZ01000005.1"/>
</dbReference>
<dbReference type="InterPro" id="IPR029028">
    <property type="entry name" value="Alpha/beta_knot_MTases"/>
</dbReference>
<keyword evidence="14" id="KW-1185">Reference proteome</keyword>
<dbReference type="PANTHER" id="PTHR30027:SF3">
    <property type="entry name" value="16S RRNA (URACIL(1498)-N(3))-METHYLTRANSFERASE"/>
    <property type="match status" value="1"/>
</dbReference>
<organism evidence="13 14">
    <name type="scientific">Jiulongibacter sediminis</name>
    <dbReference type="NCBI Taxonomy" id="1605367"/>
    <lineage>
        <taxon>Bacteria</taxon>
        <taxon>Pseudomonadati</taxon>
        <taxon>Bacteroidota</taxon>
        <taxon>Cytophagia</taxon>
        <taxon>Cytophagales</taxon>
        <taxon>Leadbetterellaceae</taxon>
        <taxon>Jiulongibacter</taxon>
    </lineage>
</organism>
<proteinExistence type="inferred from homology"/>
<dbReference type="Gene3D" id="2.40.240.20">
    <property type="entry name" value="Hypothetical PUA domain-like, domain 1"/>
    <property type="match status" value="1"/>
</dbReference>
<dbReference type="GO" id="GO:0005737">
    <property type="term" value="C:cytoplasm"/>
    <property type="evidence" value="ECO:0007669"/>
    <property type="project" value="UniProtKB-SubCell"/>
</dbReference>
<keyword evidence="4 10" id="KW-0698">rRNA processing</keyword>
<evidence type="ECO:0000256" key="7">
    <source>
        <dbReference type="ARBA" id="ARBA00022691"/>
    </source>
</evidence>
<dbReference type="Proteomes" id="UP000050454">
    <property type="component" value="Unassembled WGS sequence"/>
</dbReference>
<evidence type="ECO:0000256" key="6">
    <source>
        <dbReference type="ARBA" id="ARBA00022679"/>
    </source>
</evidence>
<feature type="domain" description="Ribosomal RNA small subunit methyltransferase E PUA-like" evidence="12">
    <location>
        <begin position="15"/>
        <end position="56"/>
    </location>
</feature>
<dbReference type="PANTHER" id="PTHR30027">
    <property type="entry name" value="RIBOSOMAL RNA SMALL SUBUNIT METHYLTRANSFERASE E"/>
    <property type="match status" value="1"/>
</dbReference>
<dbReference type="CDD" id="cd18084">
    <property type="entry name" value="RsmE-like"/>
    <property type="match status" value="1"/>
</dbReference>
<dbReference type="EC" id="2.1.1.193" evidence="10"/>
<keyword evidence="6 10" id="KW-0808">Transferase</keyword>
<evidence type="ECO:0000259" key="11">
    <source>
        <dbReference type="Pfam" id="PF04452"/>
    </source>
</evidence>
<dbReference type="Pfam" id="PF04452">
    <property type="entry name" value="Methyltrans_RNA"/>
    <property type="match status" value="1"/>
</dbReference>
<feature type="domain" description="Ribosomal RNA small subunit methyltransferase E methyltransferase" evidence="11">
    <location>
        <begin position="71"/>
        <end position="225"/>
    </location>
</feature>
<dbReference type="InterPro" id="IPR029026">
    <property type="entry name" value="tRNA_m1G_MTases_N"/>
</dbReference>
<dbReference type="InterPro" id="IPR006700">
    <property type="entry name" value="RsmE"/>
</dbReference>
<evidence type="ECO:0000256" key="4">
    <source>
        <dbReference type="ARBA" id="ARBA00022552"/>
    </source>
</evidence>
<dbReference type="STRING" id="1605367.AFM12_03260"/>
<evidence type="ECO:0000256" key="8">
    <source>
        <dbReference type="ARBA" id="ARBA00025699"/>
    </source>
</evidence>
<evidence type="ECO:0000313" key="14">
    <source>
        <dbReference type="Proteomes" id="UP000050454"/>
    </source>
</evidence>
<dbReference type="PIRSF" id="PIRSF015601">
    <property type="entry name" value="MTase_slr0722"/>
    <property type="match status" value="1"/>
</dbReference>
<dbReference type="SUPFAM" id="SSF88697">
    <property type="entry name" value="PUA domain-like"/>
    <property type="match status" value="1"/>
</dbReference>
<evidence type="ECO:0000256" key="10">
    <source>
        <dbReference type="PIRNR" id="PIRNR015601"/>
    </source>
</evidence>
<dbReference type="NCBIfam" id="NF008702">
    <property type="entry name" value="PRK11713.6-1"/>
    <property type="match status" value="1"/>
</dbReference>
<dbReference type="InterPro" id="IPR015947">
    <property type="entry name" value="PUA-like_sf"/>
</dbReference>
<evidence type="ECO:0000313" key="13">
    <source>
        <dbReference type="EMBL" id="KPM49626.1"/>
    </source>
</evidence>
<dbReference type="PATRIC" id="fig|1605367.3.peg.1993"/>
<dbReference type="GO" id="GO:0070042">
    <property type="term" value="F:rRNA (uridine-N3-)-methyltransferase activity"/>
    <property type="evidence" value="ECO:0007669"/>
    <property type="project" value="TreeGrafter"/>
</dbReference>
<keyword evidence="3 10" id="KW-0963">Cytoplasm</keyword>
<gene>
    <name evidence="13" type="ORF">AFM12_03260</name>
</gene>
<dbReference type="Pfam" id="PF20260">
    <property type="entry name" value="PUA_4"/>
    <property type="match status" value="1"/>
</dbReference>
<evidence type="ECO:0000256" key="5">
    <source>
        <dbReference type="ARBA" id="ARBA00022603"/>
    </source>
</evidence>
<keyword evidence="7 10" id="KW-0949">S-adenosyl-L-methionine</keyword>
<comment type="subcellular location">
    <subcellularLocation>
        <location evidence="1 10">Cytoplasm</location>
    </subcellularLocation>
</comment>
<dbReference type="NCBIfam" id="TIGR00046">
    <property type="entry name" value="RsmE family RNA methyltransferase"/>
    <property type="match status" value="1"/>
</dbReference>
<evidence type="ECO:0000259" key="12">
    <source>
        <dbReference type="Pfam" id="PF20260"/>
    </source>
</evidence>
<dbReference type="InterPro" id="IPR046887">
    <property type="entry name" value="RsmE_PUA-like"/>
</dbReference>
<keyword evidence="5 10" id="KW-0489">Methyltransferase</keyword>
<name>A0A0P7BXL0_9BACT</name>
<evidence type="ECO:0000256" key="3">
    <source>
        <dbReference type="ARBA" id="ARBA00022490"/>
    </source>
</evidence>
<comment type="caution">
    <text evidence="13">The sequence shown here is derived from an EMBL/GenBank/DDBJ whole genome shotgun (WGS) entry which is preliminary data.</text>
</comment>